<gene>
    <name evidence="3" type="ORF">COT80_02485</name>
</gene>
<comment type="caution">
    <text evidence="3">The sequence shown here is derived from an EMBL/GenBank/DDBJ whole genome shotgun (WGS) entry which is preliminary data.</text>
</comment>
<evidence type="ECO:0000259" key="2">
    <source>
        <dbReference type="Pfam" id="PF13439"/>
    </source>
</evidence>
<dbReference type="InterPro" id="IPR001296">
    <property type="entry name" value="Glyco_trans_1"/>
</dbReference>
<keyword evidence="3" id="KW-0808">Transferase</keyword>
<dbReference type="InterPro" id="IPR050194">
    <property type="entry name" value="Glycosyltransferase_grp1"/>
</dbReference>
<dbReference type="GO" id="GO:0016757">
    <property type="term" value="F:glycosyltransferase activity"/>
    <property type="evidence" value="ECO:0007669"/>
    <property type="project" value="InterPro"/>
</dbReference>
<feature type="domain" description="Glycosyltransferase subfamily 4-like N-terminal" evidence="2">
    <location>
        <begin position="15"/>
        <end position="189"/>
    </location>
</feature>
<evidence type="ECO:0000313" key="4">
    <source>
        <dbReference type="Proteomes" id="UP000229056"/>
    </source>
</evidence>
<accession>A0A2H0W422</accession>
<sequence length="387" mass="44144">MKIALVYDMIYPYNIGGAELRNYEIAKRLSQNHEVHLFGVKMWDGPNIIIREGIVIHGVCRYSDKYSFSGSRTVGESIIFGLKLFWPLYKERFDIIDVSAFAYLHCFTSSLVSKIRKTPIVFTWHQYWGSYWQEYLGSIKSFFGSKVEKMVKYLGPNHIAVSQTTKLDLISDGVIADNIHVNYCGVDLSLVNKIDNLKKIYDIIFIGRLVHQKNVKLLIEAIKILKISWPNILVCLVGDGVEKNNLQDLVKKHSLEKNIIFKGSIVKREEIFIELKKSKIFVLPSLLEGFGIVVIEAEACGLPIVVINNKWNAAQELVESGKNGFIADNSPIDLANKVKSILDDDNLIDLMSSESIKKSKGFDWDSIVIDLEKYYLRVLANEHQTKY</sequence>
<dbReference type="PANTHER" id="PTHR45947">
    <property type="entry name" value="SULFOQUINOVOSYL TRANSFERASE SQD2"/>
    <property type="match status" value="1"/>
</dbReference>
<dbReference type="Pfam" id="PF13439">
    <property type="entry name" value="Glyco_transf_4"/>
    <property type="match status" value="1"/>
</dbReference>
<reference evidence="4" key="1">
    <citation type="submission" date="2017-09" db="EMBL/GenBank/DDBJ databases">
        <title>Depth-based differentiation of microbial function through sediment-hosted aquifers and enrichment of novel symbionts in the deep terrestrial subsurface.</title>
        <authorList>
            <person name="Probst A.J."/>
            <person name="Ladd B."/>
            <person name="Jarett J.K."/>
            <person name="Geller-Mcgrath D.E."/>
            <person name="Sieber C.M.K."/>
            <person name="Emerson J.B."/>
            <person name="Anantharaman K."/>
            <person name="Thomas B.C."/>
            <person name="Malmstrom R."/>
            <person name="Stieglmeier M."/>
            <person name="Klingl A."/>
            <person name="Woyke T."/>
            <person name="Ryan C.M."/>
            <person name="Banfield J.F."/>
        </authorList>
    </citation>
    <scope>NUCLEOTIDE SEQUENCE [LARGE SCALE GENOMIC DNA]</scope>
</reference>
<protein>
    <submittedName>
        <fullName evidence="3">Glycosyltransferase family 1 protein</fullName>
    </submittedName>
</protein>
<dbReference type="InterPro" id="IPR028098">
    <property type="entry name" value="Glyco_trans_4-like_N"/>
</dbReference>
<feature type="domain" description="Glycosyl transferase family 1" evidence="1">
    <location>
        <begin position="199"/>
        <end position="349"/>
    </location>
</feature>
<organism evidence="3 4">
    <name type="scientific">Candidatus Buchananbacteria bacterium CG10_big_fil_rev_8_21_14_0_10_33_19</name>
    <dbReference type="NCBI Taxonomy" id="1974525"/>
    <lineage>
        <taxon>Bacteria</taxon>
        <taxon>Candidatus Buchananiibacteriota</taxon>
    </lineage>
</organism>
<dbReference type="CDD" id="cd03801">
    <property type="entry name" value="GT4_PimA-like"/>
    <property type="match status" value="1"/>
</dbReference>
<dbReference type="Pfam" id="PF00534">
    <property type="entry name" value="Glycos_transf_1"/>
    <property type="match status" value="1"/>
</dbReference>
<dbReference type="PANTHER" id="PTHR45947:SF3">
    <property type="entry name" value="SULFOQUINOVOSYL TRANSFERASE SQD2"/>
    <property type="match status" value="1"/>
</dbReference>
<dbReference type="Gene3D" id="3.40.50.2000">
    <property type="entry name" value="Glycogen Phosphorylase B"/>
    <property type="match status" value="2"/>
</dbReference>
<evidence type="ECO:0000259" key="1">
    <source>
        <dbReference type="Pfam" id="PF00534"/>
    </source>
</evidence>
<proteinExistence type="predicted"/>
<dbReference type="SUPFAM" id="SSF53756">
    <property type="entry name" value="UDP-Glycosyltransferase/glycogen phosphorylase"/>
    <property type="match status" value="1"/>
</dbReference>
<evidence type="ECO:0000313" key="3">
    <source>
        <dbReference type="EMBL" id="PIS06113.1"/>
    </source>
</evidence>
<dbReference type="EMBL" id="PEZY01000008">
    <property type="protein sequence ID" value="PIS06113.1"/>
    <property type="molecule type" value="Genomic_DNA"/>
</dbReference>
<name>A0A2H0W422_9BACT</name>
<dbReference type="AlphaFoldDB" id="A0A2H0W422"/>
<dbReference type="Proteomes" id="UP000229056">
    <property type="component" value="Unassembled WGS sequence"/>
</dbReference>